<proteinExistence type="predicted"/>
<evidence type="ECO:0000256" key="1">
    <source>
        <dbReference type="ARBA" id="ARBA00004127"/>
    </source>
</evidence>
<feature type="transmembrane region" description="Helical" evidence="6">
    <location>
        <begin position="277"/>
        <end position="296"/>
    </location>
</feature>
<sequence length="427" mass="46195">MYKDKSIIGWALYDWANSVFATVIIAGFFPVVFKSYWATNLTDSENTFWLGVGNAAASLLVVFIAPFLGAIGDKYSLKKPLLLSFMLLGVLSTSLFYAVQQGDWGLVLILYIVATVGFMAANIFYDALLVSVSAADQLDQVSGLGYGLGYLGGGVSLGICVYVSQQPAVIGYSTVIDAVLICFLLVSIWWFVFSLPLAFWVKDTQYAGGSAGDDISSAVSLKNTGVVDATLTAFRMVFKNRQARLFLIAYWIYIDGVDTIIRMAVDYGLAIGFEFSDLILALLITQFTGFPAAILYGYAGSRIGVKKSIMAGIGVYCAITWLGYIMTTPTEFYILAVLVGLVQGGVQAMSRSFYVRMIPAGQAARYFSIYNMLGKSAAIVGPLLMGAVALITENHRYSILSVLVLFVLGAYVLSRVEEPCVSGVEGR</sequence>
<feature type="transmembrane region" description="Helical" evidence="6">
    <location>
        <begin position="105"/>
        <end position="132"/>
    </location>
</feature>
<accession>A0A3B0X3P2</accession>
<feature type="transmembrane region" description="Helical" evidence="6">
    <location>
        <begin position="245"/>
        <end position="265"/>
    </location>
</feature>
<keyword evidence="3 6" id="KW-0812">Transmembrane</keyword>
<comment type="subcellular location">
    <subcellularLocation>
        <location evidence="1">Endomembrane system</location>
        <topology evidence="1">Multi-pass membrane protein</topology>
    </subcellularLocation>
</comment>
<evidence type="ECO:0000256" key="5">
    <source>
        <dbReference type="ARBA" id="ARBA00023136"/>
    </source>
</evidence>
<dbReference type="GO" id="GO:0012505">
    <property type="term" value="C:endomembrane system"/>
    <property type="evidence" value="ECO:0007669"/>
    <property type="project" value="UniProtKB-SubCell"/>
</dbReference>
<feature type="transmembrane region" description="Helical" evidence="6">
    <location>
        <begin position="170"/>
        <end position="192"/>
    </location>
</feature>
<keyword evidence="5 6" id="KW-0472">Membrane</keyword>
<dbReference type="EMBL" id="UOFG01000074">
    <property type="protein sequence ID" value="VAW59300.1"/>
    <property type="molecule type" value="Genomic_DNA"/>
</dbReference>
<feature type="transmembrane region" description="Helical" evidence="6">
    <location>
        <begin position="144"/>
        <end position="164"/>
    </location>
</feature>
<feature type="transmembrane region" description="Helical" evidence="6">
    <location>
        <begin position="12"/>
        <end position="33"/>
    </location>
</feature>
<evidence type="ECO:0000256" key="3">
    <source>
        <dbReference type="ARBA" id="ARBA00022692"/>
    </source>
</evidence>
<evidence type="ECO:0000313" key="7">
    <source>
        <dbReference type="EMBL" id="VAW59300.1"/>
    </source>
</evidence>
<feature type="transmembrane region" description="Helical" evidence="6">
    <location>
        <begin position="397"/>
        <end position="414"/>
    </location>
</feature>
<dbReference type="AlphaFoldDB" id="A0A3B0X3P2"/>
<dbReference type="SUPFAM" id="SSF103473">
    <property type="entry name" value="MFS general substrate transporter"/>
    <property type="match status" value="1"/>
</dbReference>
<dbReference type="InterPro" id="IPR036259">
    <property type="entry name" value="MFS_trans_sf"/>
</dbReference>
<dbReference type="InterPro" id="IPR024671">
    <property type="entry name" value="Atg22-like"/>
</dbReference>
<evidence type="ECO:0000256" key="6">
    <source>
        <dbReference type="SAM" id="Phobius"/>
    </source>
</evidence>
<dbReference type="Pfam" id="PF11700">
    <property type="entry name" value="ATG22"/>
    <property type="match status" value="2"/>
</dbReference>
<name>A0A3B0X3P2_9ZZZZ</name>
<feature type="transmembrane region" description="Helical" evidence="6">
    <location>
        <begin position="369"/>
        <end position="391"/>
    </location>
</feature>
<reference evidence="7" key="1">
    <citation type="submission" date="2018-06" db="EMBL/GenBank/DDBJ databases">
        <authorList>
            <person name="Zhirakovskaya E."/>
        </authorList>
    </citation>
    <scope>NUCLEOTIDE SEQUENCE</scope>
</reference>
<feature type="transmembrane region" description="Helical" evidence="6">
    <location>
        <begin position="81"/>
        <end position="99"/>
    </location>
</feature>
<dbReference type="InterPro" id="IPR050495">
    <property type="entry name" value="ATG22/LtaA_families"/>
</dbReference>
<keyword evidence="4 6" id="KW-1133">Transmembrane helix</keyword>
<organism evidence="7">
    <name type="scientific">hydrothermal vent metagenome</name>
    <dbReference type="NCBI Taxonomy" id="652676"/>
    <lineage>
        <taxon>unclassified sequences</taxon>
        <taxon>metagenomes</taxon>
        <taxon>ecological metagenomes</taxon>
    </lineage>
</organism>
<evidence type="ECO:0000256" key="4">
    <source>
        <dbReference type="ARBA" id="ARBA00022989"/>
    </source>
</evidence>
<dbReference type="PANTHER" id="PTHR23519:SF1">
    <property type="entry name" value="AUTOPHAGY-RELATED PROTEIN 22"/>
    <property type="match status" value="1"/>
</dbReference>
<feature type="transmembrane region" description="Helical" evidence="6">
    <location>
        <begin position="308"/>
        <end position="326"/>
    </location>
</feature>
<feature type="transmembrane region" description="Helical" evidence="6">
    <location>
        <begin position="48"/>
        <end position="69"/>
    </location>
</feature>
<protein>
    <submittedName>
        <fullName evidence="7">Uncharacterized MFS-type transporter YxiO</fullName>
    </submittedName>
</protein>
<evidence type="ECO:0000256" key="2">
    <source>
        <dbReference type="ARBA" id="ARBA00022448"/>
    </source>
</evidence>
<keyword evidence="2" id="KW-0813">Transport</keyword>
<dbReference type="PANTHER" id="PTHR23519">
    <property type="entry name" value="AUTOPHAGY-RELATED PROTEIN 22"/>
    <property type="match status" value="1"/>
</dbReference>
<gene>
    <name evidence="7" type="ORF">MNBD_GAMMA11-1006</name>
</gene>
<feature type="transmembrane region" description="Helical" evidence="6">
    <location>
        <begin position="332"/>
        <end position="349"/>
    </location>
</feature>
<dbReference type="Gene3D" id="1.20.1250.20">
    <property type="entry name" value="MFS general substrate transporter like domains"/>
    <property type="match status" value="2"/>
</dbReference>